<proteinExistence type="predicted"/>
<dbReference type="RefSeq" id="WP_067026431.1">
    <property type="nucleotide sequence ID" value="NZ_CP038256.1"/>
</dbReference>
<name>A0A1B9NBL4_9MICO</name>
<evidence type="ECO:0000313" key="2">
    <source>
        <dbReference type="Proteomes" id="UP000093355"/>
    </source>
</evidence>
<dbReference type="InterPro" id="IPR001451">
    <property type="entry name" value="Hexapep"/>
</dbReference>
<organism evidence="1 2">
    <name type="scientific">Microbacterium sediminis</name>
    <dbReference type="NCBI Taxonomy" id="904291"/>
    <lineage>
        <taxon>Bacteria</taxon>
        <taxon>Bacillati</taxon>
        <taxon>Actinomycetota</taxon>
        <taxon>Actinomycetes</taxon>
        <taxon>Micrococcales</taxon>
        <taxon>Microbacteriaceae</taxon>
        <taxon>Microbacterium</taxon>
    </lineage>
</organism>
<keyword evidence="2" id="KW-1185">Reference proteome</keyword>
<dbReference type="OrthoDB" id="2643438at2"/>
<dbReference type="Pfam" id="PF00132">
    <property type="entry name" value="Hexapep"/>
    <property type="match status" value="2"/>
</dbReference>
<dbReference type="EMBL" id="LXMD01000023">
    <property type="protein sequence ID" value="OCG73995.1"/>
    <property type="molecule type" value="Genomic_DNA"/>
</dbReference>
<dbReference type="PANTHER" id="PTHR43300:SF11">
    <property type="entry name" value="ACETYLTRANSFERASE RV3034C-RELATED"/>
    <property type="match status" value="1"/>
</dbReference>
<dbReference type="InterPro" id="IPR050179">
    <property type="entry name" value="Trans_hexapeptide_repeat"/>
</dbReference>
<dbReference type="Proteomes" id="UP000093355">
    <property type="component" value="Unassembled WGS sequence"/>
</dbReference>
<dbReference type="STRING" id="904291.A7J15_06720"/>
<sequence length="150" mass="15506">MGLSIGENARIHATVRFLHDDAASITVGDNANFYRGSEITGPVTIGDGVFINRDAYIRPHTTIGDNVNLGPFVRLITDTHEIGPSRKRAGAVRHDPIVIGDGTWIGAAATVVAGVTIGKGCIVAAGAVVTADVPDDTLVGGVPARTLRAL</sequence>
<dbReference type="Gene3D" id="2.160.10.10">
    <property type="entry name" value="Hexapeptide repeat proteins"/>
    <property type="match status" value="1"/>
</dbReference>
<evidence type="ECO:0000313" key="1">
    <source>
        <dbReference type="EMBL" id="OCG73995.1"/>
    </source>
</evidence>
<comment type="caution">
    <text evidence="1">The sequence shown here is derived from an EMBL/GenBank/DDBJ whole genome shotgun (WGS) entry which is preliminary data.</text>
</comment>
<dbReference type="PANTHER" id="PTHR43300">
    <property type="entry name" value="ACETYLTRANSFERASE"/>
    <property type="match status" value="1"/>
</dbReference>
<accession>A0A1B9NBL4</accession>
<dbReference type="AlphaFoldDB" id="A0A1B9NBL4"/>
<dbReference type="InterPro" id="IPR011004">
    <property type="entry name" value="Trimer_LpxA-like_sf"/>
</dbReference>
<reference evidence="1 2" key="1">
    <citation type="submission" date="2016-05" db="EMBL/GenBank/DDBJ databases">
        <authorList>
            <person name="Lavstsen T."/>
            <person name="Jespersen J.S."/>
        </authorList>
    </citation>
    <scope>NUCLEOTIDE SEQUENCE [LARGE SCALE GENOMIC DNA]</scope>
    <source>
        <strain evidence="1 2">YLB-01</strain>
    </source>
</reference>
<dbReference type="SUPFAM" id="SSF51161">
    <property type="entry name" value="Trimeric LpxA-like enzymes"/>
    <property type="match status" value="1"/>
</dbReference>
<gene>
    <name evidence="1" type="ORF">A7J15_06720</name>
</gene>
<protein>
    <submittedName>
        <fullName evidence="1">Uncharacterized protein</fullName>
    </submittedName>
</protein>